<reference evidence="1" key="1">
    <citation type="journal article" date="2015" name="Nature">
        <title>Complex archaea that bridge the gap between prokaryotes and eukaryotes.</title>
        <authorList>
            <person name="Spang A."/>
            <person name="Saw J.H."/>
            <person name="Jorgensen S.L."/>
            <person name="Zaremba-Niedzwiedzka K."/>
            <person name="Martijn J."/>
            <person name="Lind A.E."/>
            <person name="van Eijk R."/>
            <person name="Schleper C."/>
            <person name="Guy L."/>
            <person name="Ettema T.J."/>
        </authorList>
    </citation>
    <scope>NUCLEOTIDE SEQUENCE</scope>
</reference>
<comment type="caution">
    <text evidence="1">The sequence shown here is derived from an EMBL/GenBank/DDBJ whole genome shotgun (WGS) entry which is preliminary data.</text>
</comment>
<accession>A0A0F8YT18</accession>
<organism evidence="1">
    <name type="scientific">marine sediment metagenome</name>
    <dbReference type="NCBI Taxonomy" id="412755"/>
    <lineage>
        <taxon>unclassified sequences</taxon>
        <taxon>metagenomes</taxon>
        <taxon>ecological metagenomes</taxon>
    </lineage>
</organism>
<protein>
    <submittedName>
        <fullName evidence="1">Uncharacterized protein</fullName>
    </submittedName>
</protein>
<dbReference type="AlphaFoldDB" id="A0A0F8YT18"/>
<name>A0A0F8YT18_9ZZZZ</name>
<feature type="non-terminal residue" evidence="1">
    <location>
        <position position="39"/>
    </location>
</feature>
<evidence type="ECO:0000313" key="1">
    <source>
        <dbReference type="EMBL" id="KKK51151.1"/>
    </source>
</evidence>
<gene>
    <name evidence="1" type="ORF">LCGC14_3117820</name>
</gene>
<sequence>MKLRSTSDEELTKITALVIGTSGIGKTTSLGTLPEKGTV</sequence>
<proteinExistence type="predicted"/>
<dbReference type="EMBL" id="LAZR01067656">
    <property type="protein sequence ID" value="KKK51151.1"/>
    <property type="molecule type" value="Genomic_DNA"/>
</dbReference>